<feature type="non-terminal residue" evidence="12">
    <location>
        <position position="365"/>
    </location>
</feature>
<dbReference type="Gene3D" id="1.25.10.10">
    <property type="entry name" value="Leucine-rich Repeat Variant"/>
    <property type="match status" value="2"/>
</dbReference>
<comment type="caution">
    <text evidence="12">The sequence shown here is derived from an EMBL/GenBank/DDBJ whole genome shotgun (WGS) entry which is preliminary data.</text>
</comment>
<name>A0A426YTE6_ENSVE</name>
<comment type="function">
    <text evidence="9">tRNA nucleus export receptor which facilitates tRNA translocation across the nuclear pore complex.</text>
</comment>
<dbReference type="GO" id="GO:0000049">
    <property type="term" value="F:tRNA binding"/>
    <property type="evidence" value="ECO:0007669"/>
    <property type="project" value="UniProtKB-UniRule"/>
</dbReference>
<proteinExistence type="inferred from homology"/>
<evidence type="ECO:0000256" key="9">
    <source>
        <dbReference type="RuleBase" id="RU366037"/>
    </source>
</evidence>
<dbReference type="GO" id="GO:0005737">
    <property type="term" value="C:cytoplasm"/>
    <property type="evidence" value="ECO:0007669"/>
    <property type="project" value="UniProtKB-SubCell"/>
</dbReference>
<evidence type="ECO:0000256" key="10">
    <source>
        <dbReference type="SAM" id="MobiDB-lite"/>
    </source>
</evidence>
<keyword evidence="6 9" id="KW-0539">Nucleus</keyword>
<accession>A0A426YTE6</accession>
<feature type="region of interest" description="Disordered" evidence="10">
    <location>
        <begin position="309"/>
        <end position="335"/>
    </location>
</feature>
<evidence type="ECO:0000259" key="11">
    <source>
        <dbReference type="Pfam" id="PF08389"/>
    </source>
</evidence>
<evidence type="ECO:0000256" key="3">
    <source>
        <dbReference type="ARBA" id="ARBA00022490"/>
    </source>
</evidence>
<dbReference type="InterPro" id="IPR013598">
    <property type="entry name" value="Exportin-1/Importin-b-like"/>
</dbReference>
<dbReference type="AlphaFoldDB" id="A0A426YTE6"/>
<evidence type="ECO:0000313" key="13">
    <source>
        <dbReference type="Proteomes" id="UP000287651"/>
    </source>
</evidence>
<dbReference type="GO" id="GO:0031267">
    <property type="term" value="F:small GTPase binding"/>
    <property type="evidence" value="ECO:0007669"/>
    <property type="project" value="InterPro"/>
</dbReference>
<evidence type="ECO:0000256" key="8">
    <source>
        <dbReference type="ARBA" id="ARBA00032199"/>
    </source>
</evidence>
<gene>
    <name evidence="12" type="ORF">B296_00048760</name>
</gene>
<organism evidence="12 13">
    <name type="scientific">Ensete ventricosum</name>
    <name type="common">Abyssinian banana</name>
    <name type="synonym">Musa ensete</name>
    <dbReference type="NCBI Taxonomy" id="4639"/>
    <lineage>
        <taxon>Eukaryota</taxon>
        <taxon>Viridiplantae</taxon>
        <taxon>Streptophyta</taxon>
        <taxon>Embryophyta</taxon>
        <taxon>Tracheophyta</taxon>
        <taxon>Spermatophyta</taxon>
        <taxon>Magnoliopsida</taxon>
        <taxon>Liliopsida</taxon>
        <taxon>Zingiberales</taxon>
        <taxon>Musaceae</taxon>
        <taxon>Ensete</taxon>
    </lineage>
</organism>
<dbReference type="GO" id="GO:0005643">
    <property type="term" value="C:nuclear pore"/>
    <property type="evidence" value="ECO:0007669"/>
    <property type="project" value="TreeGrafter"/>
</dbReference>
<keyword evidence="3 9" id="KW-0963">Cytoplasm</keyword>
<comment type="similarity">
    <text evidence="9">Belongs to the exportin family.</text>
</comment>
<evidence type="ECO:0000256" key="6">
    <source>
        <dbReference type="ARBA" id="ARBA00023242"/>
    </source>
</evidence>
<feature type="domain" description="Exportin-1/Importin-beta-like" evidence="11">
    <location>
        <begin position="1"/>
        <end position="111"/>
    </location>
</feature>
<evidence type="ECO:0000313" key="12">
    <source>
        <dbReference type="EMBL" id="RRT55026.1"/>
    </source>
</evidence>
<dbReference type="PANTHER" id="PTHR15952">
    <property type="entry name" value="EXPORTIN-T/LOS1"/>
    <property type="match status" value="1"/>
</dbReference>
<protein>
    <recommendedName>
        <fullName evidence="2 9">Exportin-T</fullName>
    </recommendedName>
    <alternativeName>
        <fullName evidence="7 9">Exportin(tRNA)</fullName>
    </alternativeName>
    <alternativeName>
        <fullName evidence="8 9">tRNA exportin</fullName>
    </alternativeName>
</protein>
<comment type="subcellular location">
    <subcellularLocation>
        <location evidence="1 9">Cytoplasm</location>
    </subcellularLocation>
    <subcellularLocation>
        <location evidence="9">Nucleus</location>
    </subcellularLocation>
    <text evidence="9">Shuttles between the nucleus and the cytoplasm.</text>
</comment>
<dbReference type="GO" id="GO:0016363">
    <property type="term" value="C:nuclear matrix"/>
    <property type="evidence" value="ECO:0007669"/>
    <property type="project" value="TreeGrafter"/>
</dbReference>
<keyword evidence="4 9" id="KW-0820">tRNA-binding</keyword>
<reference evidence="12 13" key="1">
    <citation type="journal article" date="2014" name="Agronomy (Basel)">
        <title>A Draft Genome Sequence for Ensete ventricosum, the Drought-Tolerant Tree Against Hunger.</title>
        <authorList>
            <person name="Harrison J."/>
            <person name="Moore K.A."/>
            <person name="Paszkiewicz K."/>
            <person name="Jones T."/>
            <person name="Grant M."/>
            <person name="Ambacheew D."/>
            <person name="Muzemil S."/>
            <person name="Studholme D.J."/>
        </authorList>
    </citation>
    <scope>NUCLEOTIDE SEQUENCE [LARGE SCALE GENOMIC DNA]</scope>
</reference>
<dbReference type="GO" id="GO:0071528">
    <property type="term" value="P:tRNA re-export from nucleus"/>
    <property type="evidence" value="ECO:0007669"/>
    <property type="project" value="UniProtKB-UniRule"/>
</dbReference>
<keyword evidence="5 9" id="KW-0694">RNA-binding</keyword>
<evidence type="ECO:0000256" key="2">
    <source>
        <dbReference type="ARBA" id="ARBA00018928"/>
    </source>
</evidence>
<sequence length="365" mass="41129">MFARFLVALDDDLLSLDYPRSSAEAADAARVKDAMRQQCVPQIARHWFDVVSLYHSLDTYLAAAALDTMRRYVTWIDIALVANDAFVPLLFELILAPDSIDQLRAAAVGCVLAILQKRMDPRQKVALLRSLPVNRVFADPNLVIKVPYLVTGYAAEVLECYKKLGLTHIDSSSPMELLEEALPSVISRGSEKKREKKNLEFVDPSPAGDYFSWPGEKKRLPAWGEGTRRPHDLQPKDMVDFLVLVNQLISKFSTSVEGILEEIFPAIASRLIMILSKDAFPSGPGCNTEVWMLKPSTKVFLHALNFSEKGKKKKKRKRRRGEETEPLPSPPTGRLRAVVARTRGRFFFHARRRNVSPRGEKDQGD</sequence>
<evidence type="ECO:0000256" key="5">
    <source>
        <dbReference type="ARBA" id="ARBA00022884"/>
    </source>
</evidence>
<evidence type="ECO:0000256" key="4">
    <source>
        <dbReference type="ARBA" id="ARBA00022555"/>
    </source>
</evidence>
<dbReference type="EMBL" id="AMZH03010290">
    <property type="protein sequence ID" value="RRT55026.1"/>
    <property type="molecule type" value="Genomic_DNA"/>
</dbReference>
<dbReference type="InterPro" id="IPR040017">
    <property type="entry name" value="XPOT"/>
</dbReference>
<dbReference type="Pfam" id="PF08389">
    <property type="entry name" value="Xpo1"/>
    <property type="match status" value="1"/>
</dbReference>
<keyword evidence="9" id="KW-0813">Transport</keyword>
<dbReference type="PANTHER" id="PTHR15952:SF11">
    <property type="entry name" value="EXPORTIN-T"/>
    <property type="match status" value="1"/>
</dbReference>
<feature type="compositionally biased region" description="Basic residues" evidence="10">
    <location>
        <begin position="310"/>
        <end position="319"/>
    </location>
</feature>
<evidence type="ECO:0000256" key="1">
    <source>
        <dbReference type="ARBA" id="ARBA00004496"/>
    </source>
</evidence>
<evidence type="ECO:0000256" key="7">
    <source>
        <dbReference type="ARBA" id="ARBA00029784"/>
    </source>
</evidence>
<dbReference type="Proteomes" id="UP000287651">
    <property type="component" value="Unassembled WGS sequence"/>
</dbReference>
<dbReference type="InterPro" id="IPR011989">
    <property type="entry name" value="ARM-like"/>
</dbReference>